<dbReference type="RefSeq" id="XP_018256615.1">
    <property type="nucleotide sequence ID" value="XM_018402683.1"/>
</dbReference>
<dbReference type="GeneID" id="28962998"/>
<sequence>MTNPSKELSPSFFCSLCGWLRPESEGMGPNRQKPGFSDTGTDDRQHLSSCRLWRVVNIGWIILCYELLNGDLSLEHYVSLALQSPSIIIHSTTRIRVSVTLFFSVHNYAIYQSKSSSSGATRQDRLRNSSSEFYFMYLMPTLNLQLYGCVFCSPTPAFT</sequence>
<dbReference type="KEGG" id="fox:FOXG_22292"/>
<reference evidence="1" key="2">
    <citation type="journal article" date="2010" name="Nature">
        <title>Comparative genomics reveals mobile pathogenicity chromosomes in Fusarium.</title>
        <authorList>
            <person name="Ma L.J."/>
            <person name="van der Does H.C."/>
            <person name="Borkovich K.A."/>
            <person name="Coleman J.J."/>
            <person name="Daboussi M.J."/>
            <person name="Di Pietro A."/>
            <person name="Dufresne M."/>
            <person name="Freitag M."/>
            <person name="Grabherr M."/>
            <person name="Henrissat B."/>
            <person name="Houterman P.M."/>
            <person name="Kang S."/>
            <person name="Shim W.B."/>
            <person name="Woloshuk C."/>
            <person name="Xie X."/>
            <person name="Xu J.R."/>
            <person name="Antoniw J."/>
            <person name="Baker S.E."/>
            <person name="Bluhm B.H."/>
            <person name="Breakspear A."/>
            <person name="Brown D.W."/>
            <person name="Butchko R.A."/>
            <person name="Chapman S."/>
            <person name="Coulson R."/>
            <person name="Coutinho P.M."/>
            <person name="Danchin E.G."/>
            <person name="Diener A."/>
            <person name="Gale L.R."/>
            <person name="Gardiner D.M."/>
            <person name="Goff S."/>
            <person name="Hammond-Kosack K.E."/>
            <person name="Hilburn K."/>
            <person name="Hua-Van A."/>
            <person name="Jonkers W."/>
            <person name="Kazan K."/>
            <person name="Kodira C.D."/>
            <person name="Koehrsen M."/>
            <person name="Kumar L."/>
            <person name="Lee Y.H."/>
            <person name="Li L."/>
            <person name="Manners J.M."/>
            <person name="Miranda-Saavedra D."/>
            <person name="Mukherjee M."/>
            <person name="Park G."/>
            <person name="Park J."/>
            <person name="Park S.Y."/>
            <person name="Proctor R.H."/>
            <person name="Regev A."/>
            <person name="Ruiz-Roldan M.C."/>
            <person name="Sain D."/>
            <person name="Sakthikumar S."/>
            <person name="Sykes S."/>
            <person name="Schwartz D.C."/>
            <person name="Turgeon B.G."/>
            <person name="Wapinski I."/>
            <person name="Yoder O."/>
            <person name="Young S."/>
            <person name="Zeng Q."/>
            <person name="Zhou S."/>
            <person name="Galagan J."/>
            <person name="Cuomo C.A."/>
            <person name="Kistler H.C."/>
            <person name="Rep M."/>
        </authorList>
    </citation>
    <scope>NUCLEOTIDE SEQUENCE [LARGE SCALE GENOMIC DNA]</scope>
    <source>
        <strain evidence="1">4287</strain>
    </source>
</reference>
<protein>
    <submittedName>
        <fullName evidence="1">Uncharacterized protein</fullName>
    </submittedName>
</protein>
<evidence type="ECO:0000313" key="2">
    <source>
        <dbReference type="Proteomes" id="UP000009097"/>
    </source>
</evidence>
<dbReference type="AlphaFoldDB" id="A0A0J9W765"/>
<organism evidence="1 2">
    <name type="scientific">Fusarium oxysporum f. sp. lycopersici (strain 4287 / CBS 123668 / FGSC 9935 / NRRL 34936)</name>
    <name type="common">Fusarium vascular wilt of tomato</name>
    <dbReference type="NCBI Taxonomy" id="426428"/>
    <lineage>
        <taxon>Eukaryota</taxon>
        <taxon>Fungi</taxon>
        <taxon>Dikarya</taxon>
        <taxon>Ascomycota</taxon>
        <taxon>Pezizomycotina</taxon>
        <taxon>Sordariomycetes</taxon>
        <taxon>Hypocreomycetidae</taxon>
        <taxon>Hypocreales</taxon>
        <taxon>Nectriaceae</taxon>
        <taxon>Fusarium</taxon>
        <taxon>Fusarium oxysporum species complex</taxon>
    </lineage>
</organism>
<proteinExistence type="predicted"/>
<reference evidence="1" key="1">
    <citation type="submission" date="2007-04" db="EMBL/GenBank/DDBJ databases">
        <authorList>
            <consortium name="The Broad Institute Genome Sequencing Platform"/>
            <person name="Birren B."/>
            <person name="Lander E."/>
            <person name="Galagan J."/>
            <person name="Nusbaum C."/>
            <person name="Devon K."/>
            <person name="Ma L.-J."/>
            <person name="Jaffe D."/>
            <person name="Butler J."/>
            <person name="Alvarez P."/>
            <person name="Gnerre S."/>
            <person name="Grabherr M."/>
            <person name="Kleber M."/>
            <person name="Mauceli E."/>
            <person name="Brockman W."/>
            <person name="MacCallum I.A."/>
            <person name="Young S."/>
            <person name="LaButti K."/>
            <person name="DeCaprio D."/>
            <person name="Crawford M."/>
            <person name="Koehrsen M."/>
            <person name="Engels R."/>
            <person name="Montgomery P."/>
            <person name="Pearson M."/>
            <person name="Howarth C."/>
            <person name="Larson L."/>
            <person name="White J."/>
            <person name="O'Leary S."/>
            <person name="Kodira C."/>
            <person name="Zeng Q."/>
            <person name="Yandava C."/>
            <person name="Alvarado L."/>
            <person name="Kistler C."/>
            <person name="Shim W.-B."/>
            <person name="Kang S."/>
            <person name="Woloshuk C."/>
        </authorList>
    </citation>
    <scope>NUCLEOTIDE SEQUENCE</scope>
    <source>
        <strain evidence="1">4287</strain>
    </source>
</reference>
<accession>A0A0J9W765</accession>
<name>A0A0J9W765_FUSO4</name>
<gene>
    <name evidence="1" type="ORF">FOXG_22292</name>
</gene>
<evidence type="ECO:0000313" key="1">
    <source>
        <dbReference type="EMBL" id="KNB18570.1"/>
    </source>
</evidence>
<dbReference type="Proteomes" id="UP000009097">
    <property type="component" value="Unassembled WGS sequence"/>
</dbReference>
<dbReference type="VEuPathDB" id="FungiDB:FOXG_22292"/>
<dbReference type="EMBL" id="DS231727">
    <property type="protein sequence ID" value="KNB18570.1"/>
    <property type="molecule type" value="Genomic_DNA"/>
</dbReference>